<reference evidence="2 3" key="1">
    <citation type="journal article" date="2013" name="Curr. Biol.">
        <title>The Genome of the Foraminiferan Reticulomyxa filosa.</title>
        <authorList>
            <person name="Glockner G."/>
            <person name="Hulsmann N."/>
            <person name="Schleicher M."/>
            <person name="Noegel A.A."/>
            <person name="Eichinger L."/>
            <person name="Gallinger C."/>
            <person name="Pawlowski J."/>
            <person name="Sierra R."/>
            <person name="Euteneuer U."/>
            <person name="Pillet L."/>
            <person name="Moustafa A."/>
            <person name="Platzer M."/>
            <person name="Groth M."/>
            <person name="Szafranski K."/>
            <person name="Schliwa M."/>
        </authorList>
    </citation>
    <scope>NUCLEOTIDE SEQUENCE [LARGE SCALE GENOMIC DNA]</scope>
</reference>
<keyword evidence="3" id="KW-1185">Reference proteome</keyword>
<evidence type="ECO:0000313" key="2">
    <source>
        <dbReference type="EMBL" id="ETO16485.1"/>
    </source>
</evidence>
<dbReference type="AlphaFoldDB" id="X6MTQ3"/>
<dbReference type="EMBL" id="ASPP01018208">
    <property type="protein sequence ID" value="ETO16485.1"/>
    <property type="molecule type" value="Genomic_DNA"/>
</dbReference>
<gene>
    <name evidence="2" type="ORF">RFI_20855</name>
</gene>
<evidence type="ECO:0000313" key="3">
    <source>
        <dbReference type="Proteomes" id="UP000023152"/>
    </source>
</evidence>
<accession>X6MTQ3</accession>
<dbReference type="Proteomes" id="UP000023152">
    <property type="component" value="Unassembled WGS sequence"/>
</dbReference>
<name>X6MTQ3_RETFI</name>
<comment type="caution">
    <text evidence="2">The sequence shown here is derived from an EMBL/GenBank/DDBJ whole genome shotgun (WGS) entry which is preliminary data.</text>
</comment>
<protein>
    <submittedName>
        <fullName evidence="2">Uncharacterized protein</fullName>
    </submittedName>
</protein>
<dbReference type="PROSITE" id="PS00018">
    <property type="entry name" value="EF_HAND_1"/>
    <property type="match status" value="1"/>
</dbReference>
<feature type="region of interest" description="Disordered" evidence="1">
    <location>
        <begin position="58"/>
        <end position="79"/>
    </location>
</feature>
<sequence length="205" mass="24472">MEFGLYIPVIKEENGLTLNMCVCGNEKVEEMSKVNRMLDDDCYMEIMEWLNQKVIEPPYQSRKRRGRQNGGKETKQNKKIDKNETFFQKKLAKENEDVEMKEFVENLKEVKVDLSIKDIKTLFRYIRLCKGDTREDTSGEEDDDDDEDDNDDGDVISMEEFTLFFLTQWTNDQLKRLQNVVLAKVLFLQKKKRKKNWNDLEDHYE</sequence>
<evidence type="ECO:0000256" key="1">
    <source>
        <dbReference type="SAM" id="MobiDB-lite"/>
    </source>
</evidence>
<proteinExistence type="predicted"/>
<organism evidence="2 3">
    <name type="scientific">Reticulomyxa filosa</name>
    <dbReference type="NCBI Taxonomy" id="46433"/>
    <lineage>
        <taxon>Eukaryota</taxon>
        <taxon>Sar</taxon>
        <taxon>Rhizaria</taxon>
        <taxon>Retaria</taxon>
        <taxon>Foraminifera</taxon>
        <taxon>Monothalamids</taxon>
        <taxon>Reticulomyxidae</taxon>
        <taxon>Reticulomyxa</taxon>
    </lineage>
</organism>
<feature type="compositionally biased region" description="Basic and acidic residues" evidence="1">
    <location>
        <begin position="70"/>
        <end position="79"/>
    </location>
</feature>
<dbReference type="InterPro" id="IPR018247">
    <property type="entry name" value="EF_Hand_1_Ca_BS"/>
</dbReference>